<comment type="caution">
    <text evidence="2">The sequence shown here is derived from an EMBL/GenBank/DDBJ whole genome shotgun (WGS) entry which is preliminary data.</text>
</comment>
<keyword evidence="1" id="KW-0472">Membrane</keyword>
<gene>
    <name evidence="2" type="ORF">AWB79_06882</name>
</gene>
<sequence>MSVSSNAIPRLLLGACEQLARGWRIYAPPLAGLAIGCALFALTPPTYTSTVSFFPPSMSSSAMSGVVNQLNALGMLSGAPQGKTQAEQYVAMLKSRSVADAVAAKFDLPHVYGKTLPEHVRRILAKRTRVYMSSRSELIEVTVEDGDPQRVAKMSRYYLDALTDLLGRVAVTDARERRTFLEKQFNETRAGLDRTEQALRGAGISPTATQLEPSAALGMVAQLNASIAAQEIRLSALRSVAGSANPATLAATGELDALKRRLAELQSGQKSAPGDAYASLYRDYRYHSALLEALASQLASARIDEARDARSLQIVDYPVVPQVRSKPNGLYYGLGGIVLGVMISAGAWLVVRTFGSRAKRNAT</sequence>
<dbReference type="GO" id="GO:0004713">
    <property type="term" value="F:protein tyrosine kinase activity"/>
    <property type="evidence" value="ECO:0007669"/>
    <property type="project" value="TreeGrafter"/>
</dbReference>
<accession>A0A158DF82</accession>
<dbReference type="EMBL" id="FCOA02000041">
    <property type="protein sequence ID" value="SAK92926.1"/>
    <property type="molecule type" value="Genomic_DNA"/>
</dbReference>
<protein>
    <submittedName>
        <fullName evidence="2">Transport-related membrane protein</fullName>
    </submittedName>
</protein>
<organism evidence="2 3">
    <name type="scientific">Caballeronia hypogeia</name>
    <dbReference type="NCBI Taxonomy" id="1777140"/>
    <lineage>
        <taxon>Bacteria</taxon>
        <taxon>Pseudomonadati</taxon>
        <taxon>Pseudomonadota</taxon>
        <taxon>Betaproteobacteria</taxon>
        <taxon>Burkholderiales</taxon>
        <taxon>Burkholderiaceae</taxon>
        <taxon>Caballeronia</taxon>
    </lineage>
</organism>
<dbReference type="InterPro" id="IPR050445">
    <property type="entry name" value="Bact_polysacc_biosynth/exp"/>
</dbReference>
<keyword evidence="1" id="KW-1133">Transmembrane helix</keyword>
<dbReference type="STRING" id="1777140.AWB79_06882"/>
<feature type="transmembrane region" description="Helical" evidence="1">
    <location>
        <begin position="330"/>
        <end position="351"/>
    </location>
</feature>
<name>A0A158DF82_9BURK</name>
<dbReference type="AlphaFoldDB" id="A0A158DF82"/>
<keyword evidence="3" id="KW-1185">Reference proteome</keyword>
<evidence type="ECO:0000256" key="1">
    <source>
        <dbReference type="SAM" id="Phobius"/>
    </source>
</evidence>
<dbReference type="OrthoDB" id="8884120at2"/>
<proteinExistence type="predicted"/>
<evidence type="ECO:0000313" key="2">
    <source>
        <dbReference type="EMBL" id="SAK92926.1"/>
    </source>
</evidence>
<dbReference type="RefSeq" id="WP_061171889.1">
    <property type="nucleotide sequence ID" value="NZ_FCOA02000041.1"/>
</dbReference>
<evidence type="ECO:0000313" key="3">
    <source>
        <dbReference type="Proteomes" id="UP000054851"/>
    </source>
</evidence>
<dbReference type="PANTHER" id="PTHR32309">
    <property type="entry name" value="TYROSINE-PROTEIN KINASE"/>
    <property type="match status" value="1"/>
</dbReference>
<reference evidence="2" key="1">
    <citation type="submission" date="2016-01" db="EMBL/GenBank/DDBJ databases">
        <authorList>
            <person name="Peeters C."/>
        </authorList>
    </citation>
    <scope>NUCLEOTIDE SEQUENCE</scope>
    <source>
        <strain evidence="2">LMG 29322</strain>
    </source>
</reference>
<keyword evidence="1" id="KW-0812">Transmembrane</keyword>
<dbReference type="GO" id="GO:0005886">
    <property type="term" value="C:plasma membrane"/>
    <property type="evidence" value="ECO:0007669"/>
    <property type="project" value="TreeGrafter"/>
</dbReference>
<dbReference type="PANTHER" id="PTHR32309:SF13">
    <property type="entry name" value="FERRIC ENTEROBACTIN TRANSPORT PROTEIN FEPE"/>
    <property type="match status" value="1"/>
</dbReference>
<dbReference type="Proteomes" id="UP000054851">
    <property type="component" value="Unassembled WGS sequence"/>
</dbReference>